<gene>
    <name evidence="2" type="ORF">H7F16_08015</name>
</gene>
<dbReference type="EMBL" id="JACLQD010000002">
    <property type="protein sequence ID" value="MBC2835450.1"/>
    <property type="molecule type" value="Genomic_DNA"/>
</dbReference>
<organism evidence="2 3">
    <name type="scientific">Paragemmobacter straminiformis</name>
    <dbReference type="NCBI Taxonomy" id="2045119"/>
    <lineage>
        <taxon>Bacteria</taxon>
        <taxon>Pseudomonadati</taxon>
        <taxon>Pseudomonadota</taxon>
        <taxon>Alphaproteobacteria</taxon>
        <taxon>Rhodobacterales</taxon>
        <taxon>Paracoccaceae</taxon>
        <taxon>Paragemmobacter</taxon>
    </lineage>
</organism>
<comment type="caution">
    <text evidence="2">The sequence shown here is derived from an EMBL/GenBank/DDBJ whole genome shotgun (WGS) entry which is preliminary data.</text>
</comment>
<keyword evidence="3" id="KW-1185">Reference proteome</keyword>
<sequence length="151" mass="15725">MSRILPVSFALVASAALTACGATTEIRMYPVSGPLSQEQPLPVIEASAKNAKEASGNLTFRLPDGTRCAGTWASVAPKVVSKKRGLSLRLSGPGGDYGREIETVGGVNPGELFAVCRDNTQVQGEFVMGSGTTSGTGQATDTRGNTYRLLF</sequence>
<dbReference type="AlphaFoldDB" id="A0A842I6H9"/>
<reference evidence="2 3" key="1">
    <citation type="journal article" date="2017" name="Int. J. Syst. Evol. Microbiol.">
        <title>Gemmobacter straminiformis sp. nov., isolated from an artificial fountain.</title>
        <authorList>
            <person name="Kang J.Y."/>
            <person name="Kim M.J."/>
            <person name="Chun J."/>
            <person name="Son K.P."/>
            <person name="Jahng K.Y."/>
        </authorList>
    </citation>
    <scope>NUCLEOTIDE SEQUENCE [LARGE SCALE GENOMIC DNA]</scope>
    <source>
        <strain evidence="2 3">CAM-8</strain>
    </source>
</reference>
<evidence type="ECO:0000256" key="1">
    <source>
        <dbReference type="SAM" id="SignalP"/>
    </source>
</evidence>
<evidence type="ECO:0000313" key="3">
    <source>
        <dbReference type="Proteomes" id="UP000555411"/>
    </source>
</evidence>
<dbReference type="Proteomes" id="UP000555411">
    <property type="component" value="Unassembled WGS sequence"/>
</dbReference>
<evidence type="ECO:0008006" key="4">
    <source>
        <dbReference type="Google" id="ProtNLM"/>
    </source>
</evidence>
<accession>A0A842I6H9</accession>
<protein>
    <recommendedName>
        <fullName evidence="4">Lipoprotein</fullName>
    </recommendedName>
</protein>
<keyword evidence="1" id="KW-0732">Signal</keyword>
<dbReference type="PROSITE" id="PS51257">
    <property type="entry name" value="PROKAR_LIPOPROTEIN"/>
    <property type="match status" value="1"/>
</dbReference>
<evidence type="ECO:0000313" key="2">
    <source>
        <dbReference type="EMBL" id="MBC2835450.1"/>
    </source>
</evidence>
<feature type="chain" id="PRO_5032778377" description="Lipoprotein" evidence="1">
    <location>
        <begin position="22"/>
        <end position="151"/>
    </location>
</feature>
<dbReference type="RefSeq" id="WP_185797051.1">
    <property type="nucleotide sequence ID" value="NZ_JACLQD010000002.1"/>
</dbReference>
<name>A0A842I6H9_9RHOB</name>
<feature type="signal peptide" evidence="1">
    <location>
        <begin position="1"/>
        <end position="21"/>
    </location>
</feature>
<proteinExistence type="predicted"/>